<organism evidence="7 8">
    <name type="scientific">Saprolegnia diclina (strain VS20)</name>
    <dbReference type="NCBI Taxonomy" id="1156394"/>
    <lineage>
        <taxon>Eukaryota</taxon>
        <taxon>Sar</taxon>
        <taxon>Stramenopiles</taxon>
        <taxon>Oomycota</taxon>
        <taxon>Saprolegniomycetes</taxon>
        <taxon>Saprolegniales</taxon>
        <taxon>Saprolegniaceae</taxon>
        <taxon>Saprolegnia</taxon>
    </lineage>
</organism>
<dbReference type="SUPFAM" id="SSF52799">
    <property type="entry name" value="(Phosphotyrosine protein) phosphatases II"/>
    <property type="match status" value="1"/>
</dbReference>
<dbReference type="AlphaFoldDB" id="T0RGR0"/>
<feature type="domain" description="Tyrosine specific protein phosphatases" evidence="6">
    <location>
        <begin position="102"/>
        <end position="160"/>
    </location>
</feature>
<dbReference type="RefSeq" id="XP_008615299.1">
    <property type="nucleotide sequence ID" value="XM_008617077.1"/>
</dbReference>
<dbReference type="GO" id="GO:0043409">
    <property type="term" value="P:negative regulation of MAPK cascade"/>
    <property type="evidence" value="ECO:0007669"/>
    <property type="project" value="TreeGrafter"/>
</dbReference>
<dbReference type="InterPro" id="IPR029021">
    <property type="entry name" value="Prot-tyrosine_phosphatase-like"/>
</dbReference>
<dbReference type="CDD" id="cd14498">
    <property type="entry name" value="DSP"/>
    <property type="match status" value="1"/>
</dbReference>
<dbReference type="OMA" id="CAYLMWK"/>
<dbReference type="GO" id="GO:0033550">
    <property type="term" value="F:MAP kinase tyrosine phosphatase activity"/>
    <property type="evidence" value="ECO:0007669"/>
    <property type="project" value="TreeGrafter"/>
</dbReference>
<proteinExistence type="inferred from homology"/>
<comment type="similarity">
    <text evidence="1">Belongs to the protein-tyrosine phosphatase family. Non-receptor class dual specificity subfamily.</text>
</comment>
<dbReference type="PROSITE" id="PS50054">
    <property type="entry name" value="TYR_PHOSPHATASE_DUAL"/>
    <property type="match status" value="1"/>
</dbReference>
<dbReference type="eggNOG" id="KOG1716">
    <property type="taxonomic scope" value="Eukaryota"/>
</dbReference>
<feature type="domain" description="Tyrosine-protein phosphatase" evidence="5">
    <location>
        <begin position="36"/>
        <end position="181"/>
    </location>
</feature>
<dbReference type="GO" id="GO:0008330">
    <property type="term" value="F:protein tyrosine/threonine phosphatase activity"/>
    <property type="evidence" value="ECO:0007669"/>
    <property type="project" value="TreeGrafter"/>
</dbReference>
<evidence type="ECO:0000256" key="2">
    <source>
        <dbReference type="ARBA" id="ARBA00013064"/>
    </source>
</evidence>
<sequence length="189" mass="20617">MEGSAAAPTGPSKPAKDAFRKFWHGLLLQKYVDTDNKLVEIQPHVYLGSIGAGANYEALVRLRISHILVVSETIVFPFKDKPEGFVYERVAIADVPSASIEAHFAASNAFIERATSSGGNVLVHCFAGKSRSVTLILAYLVAHHGYSLDGALAHVRSLRPQAQPNQGFMRQLETYVEQQRALSLEKAQG</sequence>
<dbReference type="Pfam" id="PF00782">
    <property type="entry name" value="DSPc"/>
    <property type="match status" value="1"/>
</dbReference>
<dbReference type="Gene3D" id="3.90.190.10">
    <property type="entry name" value="Protein tyrosine phosphatase superfamily"/>
    <property type="match status" value="1"/>
</dbReference>
<evidence type="ECO:0000259" key="5">
    <source>
        <dbReference type="PROSITE" id="PS50054"/>
    </source>
</evidence>
<dbReference type="OrthoDB" id="10252009at2759"/>
<dbReference type="InterPro" id="IPR000340">
    <property type="entry name" value="Dual-sp_phosphatase_cat-dom"/>
</dbReference>
<dbReference type="SMART" id="SM00195">
    <property type="entry name" value="DSPc"/>
    <property type="match status" value="1"/>
</dbReference>
<dbReference type="EC" id="3.1.3.48" evidence="2"/>
<dbReference type="FunCoup" id="T0RGR0">
    <property type="interactions" value="14"/>
</dbReference>
<evidence type="ECO:0000259" key="6">
    <source>
        <dbReference type="PROSITE" id="PS50056"/>
    </source>
</evidence>
<dbReference type="PROSITE" id="PS50056">
    <property type="entry name" value="TYR_PHOSPHATASE_2"/>
    <property type="match status" value="1"/>
</dbReference>
<dbReference type="GO" id="GO:0005737">
    <property type="term" value="C:cytoplasm"/>
    <property type="evidence" value="ECO:0007669"/>
    <property type="project" value="TreeGrafter"/>
</dbReference>
<gene>
    <name evidence="7" type="ORF">SDRG_11056</name>
</gene>
<dbReference type="STRING" id="1156394.T0RGR0"/>
<protein>
    <recommendedName>
        <fullName evidence="2">protein-tyrosine-phosphatase</fullName>
        <ecNumber evidence="2">3.1.3.48</ecNumber>
    </recommendedName>
</protein>
<evidence type="ECO:0000256" key="4">
    <source>
        <dbReference type="ARBA" id="ARBA00022912"/>
    </source>
</evidence>
<keyword evidence="8" id="KW-1185">Reference proteome</keyword>
<evidence type="ECO:0000313" key="8">
    <source>
        <dbReference type="Proteomes" id="UP000030762"/>
    </source>
</evidence>
<evidence type="ECO:0000256" key="1">
    <source>
        <dbReference type="ARBA" id="ARBA00008601"/>
    </source>
</evidence>
<keyword evidence="4" id="KW-0904">Protein phosphatase</keyword>
<keyword evidence="3" id="KW-0378">Hydrolase</keyword>
<dbReference type="PANTHER" id="PTHR10159:SF511">
    <property type="entry name" value="DUAL SPECIFICITY PROTEIN PHOSPHATASE 1"/>
    <property type="match status" value="1"/>
</dbReference>
<accession>T0RGR0</accession>
<dbReference type="InterPro" id="IPR020422">
    <property type="entry name" value="TYR_PHOSPHATASE_DUAL_dom"/>
</dbReference>
<dbReference type="VEuPathDB" id="FungiDB:SDRG_11056"/>
<dbReference type="GeneID" id="19951783"/>
<dbReference type="InterPro" id="IPR003595">
    <property type="entry name" value="Tyr_Pase_cat"/>
</dbReference>
<dbReference type="SMART" id="SM00404">
    <property type="entry name" value="PTPc_motif"/>
    <property type="match status" value="1"/>
</dbReference>
<dbReference type="EMBL" id="JH767169">
    <property type="protein sequence ID" value="EQC31458.1"/>
    <property type="molecule type" value="Genomic_DNA"/>
</dbReference>
<evidence type="ECO:0000313" key="7">
    <source>
        <dbReference type="EMBL" id="EQC31458.1"/>
    </source>
</evidence>
<reference evidence="7 8" key="1">
    <citation type="submission" date="2012-04" db="EMBL/GenBank/DDBJ databases">
        <title>The Genome Sequence of Saprolegnia declina VS20.</title>
        <authorList>
            <consortium name="The Broad Institute Genome Sequencing Platform"/>
            <person name="Russ C."/>
            <person name="Nusbaum C."/>
            <person name="Tyler B."/>
            <person name="van West P."/>
            <person name="Dieguez-Uribeondo J."/>
            <person name="de Bruijn I."/>
            <person name="Tripathy S."/>
            <person name="Jiang R."/>
            <person name="Young S.K."/>
            <person name="Zeng Q."/>
            <person name="Gargeya S."/>
            <person name="Fitzgerald M."/>
            <person name="Haas B."/>
            <person name="Abouelleil A."/>
            <person name="Alvarado L."/>
            <person name="Arachchi H.M."/>
            <person name="Berlin A."/>
            <person name="Chapman S.B."/>
            <person name="Goldberg J."/>
            <person name="Griggs A."/>
            <person name="Gujja S."/>
            <person name="Hansen M."/>
            <person name="Howarth C."/>
            <person name="Imamovic A."/>
            <person name="Larimer J."/>
            <person name="McCowen C."/>
            <person name="Montmayeur A."/>
            <person name="Murphy C."/>
            <person name="Neiman D."/>
            <person name="Pearson M."/>
            <person name="Priest M."/>
            <person name="Roberts A."/>
            <person name="Saif S."/>
            <person name="Shea T."/>
            <person name="Sisk P."/>
            <person name="Sykes S."/>
            <person name="Wortman J."/>
            <person name="Nusbaum C."/>
            <person name="Birren B."/>
        </authorList>
    </citation>
    <scope>NUCLEOTIDE SEQUENCE [LARGE SCALE GENOMIC DNA]</scope>
    <source>
        <strain evidence="7 8">VS20</strain>
    </source>
</reference>
<dbReference type="PANTHER" id="PTHR10159">
    <property type="entry name" value="DUAL SPECIFICITY PROTEIN PHOSPHATASE"/>
    <property type="match status" value="1"/>
</dbReference>
<dbReference type="GO" id="GO:0017017">
    <property type="term" value="F:MAP kinase tyrosine/serine/threonine phosphatase activity"/>
    <property type="evidence" value="ECO:0007669"/>
    <property type="project" value="TreeGrafter"/>
</dbReference>
<name>T0RGR0_SAPDV</name>
<dbReference type="InParanoid" id="T0RGR0"/>
<evidence type="ECO:0000256" key="3">
    <source>
        <dbReference type="ARBA" id="ARBA00022801"/>
    </source>
</evidence>
<dbReference type="Proteomes" id="UP000030762">
    <property type="component" value="Unassembled WGS sequence"/>
</dbReference>
<dbReference type="InterPro" id="IPR000387">
    <property type="entry name" value="Tyr_Pase_dom"/>
</dbReference>